<sequence length="98" mass="10673">MKNFKIISLFIIPLFLLGCFENGLSGTYIGQDGAFLEKMTFISNDKVELTFLGATTETTYAKEGKKVKINNAGENQILTITDTGCLDGGGFIGTYCKE</sequence>
<gene>
    <name evidence="1" type="ORF">VP395_01345</name>
</gene>
<dbReference type="Proteomes" id="UP001416393">
    <property type="component" value="Unassembled WGS sequence"/>
</dbReference>
<proteinExistence type="predicted"/>
<name>A0ABV0A5X9_9FLAO</name>
<keyword evidence="2" id="KW-1185">Reference proteome</keyword>
<evidence type="ECO:0000313" key="2">
    <source>
        <dbReference type="Proteomes" id="UP001416393"/>
    </source>
</evidence>
<evidence type="ECO:0008006" key="3">
    <source>
        <dbReference type="Google" id="ProtNLM"/>
    </source>
</evidence>
<reference evidence="1 2" key="1">
    <citation type="submission" date="2024-01" db="EMBL/GenBank/DDBJ databases">
        <title>Mariniflexile litorale sp. nov., isolated from the shallow sediments of the Sea of Japan.</title>
        <authorList>
            <person name="Romanenko L."/>
            <person name="Bystritskaya E."/>
            <person name="Isaeva M."/>
        </authorList>
    </citation>
    <scope>NUCLEOTIDE SEQUENCE [LARGE SCALE GENOMIC DNA]</scope>
    <source>
        <strain evidence="1 2">KCTC 32427</strain>
    </source>
</reference>
<dbReference type="PROSITE" id="PS51257">
    <property type="entry name" value="PROKAR_LIPOPROTEIN"/>
    <property type="match status" value="1"/>
</dbReference>
<dbReference type="RefSeq" id="WP_346239904.1">
    <property type="nucleotide sequence ID" value="NZ_JAZHYP010000001.1"/>
</dbReference>
<protein>
    <recommendedName>
        <fullName evidence="3">Lipoprotein</fullName>
    </recommendedName>
</protein>
<evidence type="ECO:0000313" key="1">
    <source>
        <dbReference type="EMBL" id="MEN3322359.1"/>
    </source>
</evidence>
<dbReference type="EMBL" id="JAZHYP010000001">
    <property type="protein sequence ID" value="MEN3322359.1"/>
    <property type="molecule type" value="Genomic_DNA"/>
</dbReference>
<comment type="caution">
    <text evidence="1">The sequence shown here is derived from an EMBL/GenBank/DDBJ whole genome shotgun (WGS) entry which is preliminary data.</text>
</comment>
<accession>A0ABV0A5X9</accession>
<organism evidence="1 2">
    <name type="scientific">Mariniflexile soesokkakense</name>
    <dbReference type="NCBI Taxonomy" id="1343160"/>
    <lineage>
        <taxon>Bacteria</taxon>
        <taxon>Pseudomonadati</taxon>
        <taxon>Bacteroidota</taxon>
        <taxon>Flavobacteriia</taxon>
        <taxon>Flavobacteriales</taxon>
        <taxon>Flavobacteriaceae</taxon>
        <taxon>Mariniflexile</taxon>
    </lineage>
</organism>